<dbReference type="GO" id="GO:0016787">
    <property type="term" value="F:hydrolase activity"/>
    <property type="evidence" value="ECO:0007669"/>
    <property type="project" value="InterPro"/>
</dbReference>
<proteinExistence type="predicted"/>
<dbReference type="RefSeq" id="XP_033593304.1">
    <property type="nucleotide sequence ID" value="XM_033735904.1"/>
</dbReference>
<dbReference type="InterPro" id="IPR006680">
    <property type="entry name" value="Amidohydro-rel"/>
</dbReference>
<sequence>MHVVDPKTFPLDKNAAYQPSPHTIHDAHQFLGALGIQKMVIVQPSIYGNDNSCTLDGLKQLGPKNGRAIIQFDPADTSSAQLQEWHNLGVRGVRLNFKSVGVRPEGASFAAMVHKYADAVRPFGWVLAFYIGMEDLHLLEHVVPDLGGIKVCIDHFAHPSAVSLATAQSSDVLPGFASLVNLLAMNNVWVKVSAAYRLDRDAFHPLVQSLARWLLRTRPDRCVFATDWPHTRFEDVDVSVYLEQLFHWCDEENVPLKQVLVDNAEELFDVE</sequence>
<dbReference type="SUPFAM" id="SSF51556">
    <property type="entry name" value="Metallo-dependent hydrolases"/>
    <property type="match status" value="1"/>
</dbReference>
<dbReference type="OrthoDB" id="2135488at2759"/>
<dbReference type="PANTHER" id="PTHR35563:SF2">
    <property type="entry name" value="BARREL METAL-DEPENDENT HYDROLASE, PUTATIVE (AFU_ORTHOLOGUE AFUA_1G16240)-RELATED"/>
    <property type="match status" value="1"/>
</dbReference>
<dbReference type="PANTHER" id="PTHR35563">
    <property type="entry name" value="BARREL METAL-DEPENDENT HYDROLASE, PUTATIVE (AFU_ORTHOLOGUE AFUA_1G16240)-RELATED"/>
    <property type="match status" value="1"/>
</dbReference>
<dbReference type="Proteomes" id="UP000799767">
    <property type="component" value="Unassembled WGS sequence"/>
</dbReference>
<dbReference type="Gene3D" id="3.20.20.140">
    <property type="entry name" value="Metal-dependent hydrolases"/>
    <property type="match status" value="1"/>
</dbReference>
<organism evidence="2 3">
    <name type="scientific">Neohortaea acidophila</name>
    <dbReference type="NCBI Taxonomy" id="245834"/>
    <lineage>
        <taxon>Eukaryota</taxon>
        <taxon>Fungi</taxon>
        <taxon>Dikarya</taxon>
        <taxon>Ascomycota</taxon>
        <taxon>Pezizomycotina</taxon>
        <taxon>Dothideomycetes</taxon>
        <taxon>Dothideomycetidae</taxon>
        <taxon>Mycosphaerellales</taxon>
        <taxon>Teratosphaeriaceae</taxon>
        <taxon>Neohortaea</taxon>
    </lineage>
</organism>
<dbReference type="InterPro" id="IPR052358">
    <property type="entry name" value="Aro_Compnd_Degr_Hydrolases"/>
</dbReference>
<name>A0A6A6Q365_9PEZI</name>
<evidence type="ECO:0000259" key="1">
    <source>
        <dbReference type="Pfam" id="PF04909"/>
    </source>
</evidence>
<dbReference type="InterPro" id="IPR032466">
    <property type="entry name" value="Metal_Hydrolase"/>
</dbReference>
<reference evidence="2" key="1">
    <citation type="journal article" date="2020" name="Stud. Mycol.">
        <title>101 Dothideomycetes genomes: a test case for predicting lifestyles and emergence of pathogens.</title>
        <authorList>
            <person name="Haridas S."/>
            <person name="Albert R."/>
            <person name="Binder M."/>
            <person name="Bloem J."/>
            <person name="Labutti K."/>
            <person name="Salamov A."/>
            <person name="Andreopoulos B."/>
            <person name="Baker S."/>
            <person name="Barry K."/>
            <person name="Bills G."/>
            <person name="Bluhm B."/>
            <person name="Cannon C."/>
            <person name="Castanera R."/>
            <person name="Culley D."/>
            <person name="Daum C."/>
            <person name="Ezra D."/>
            <person name="Gonzalez J."/>
            <person name="Henrissat B."/>
            <person name="Kuo A."/>
            <person name="Liang C."/>
            <person name="Lipzen A."/>
            <person name="Lutzoni F."/>
            <person name="Magnuson J."/>
            <person name="Mondo S."/>
            <person name="Nolan M."/>
            <person name="Ohm R."/>
            <person name="Pangilinan J."/>
            <person name="Park H.-J."/>
            <person name="Ramirez L."/>
            <person name="Alfaro M."/>
            <person name="Sun H."/>
            <person name="Tritt A."/>
            <person name="Yoshinaga Y."/>
            <person name="Zwiers L.-H."/>
            <person name="Turgeon B."/>
            <person name="Goodwin S."/>
            <person name="Spatafora J."/>
            <person name="Crous P."/>
            <person name="Grigoriev I."/>
        </authorList>
    </citation>
    <scope>NUCLEOTIDE SEQUENCE</scope>
    <source>
        <strain evidence="2">CBS 113389</strain>
    </source>
</reference>
<evidence type="ECO:0000313" key="2">
    <source>
        <dbReference type="EMBL" id="KAF2486735.1"/>
    </source>
</evidence>
<accession>A0A6A6Q365</accession>
<dbReference type="EMBL" id="MU001632">
    <property type="protein sequence ID" value="KAF2486735.1"/>
    <property type="molecule type" value="Genomic_DNA"/>
</dbReference>
<gene>
    <name evidence="2" type="ORF">BDY17DRAFT_315407</name>
</gene>
<dbReference type="Pfam" id="PF04909">
    <property type="entry name" value="Amidohydro_2"/>
    <property type="match status" value="1"/>
</dbReference>
<dbReference type="AlphaFoldDB" id="A0A6A6Q365"/>
<dbReference type="GeneID" id="54476906"/>
<evidence type="ECO:0000313" key="3">
    <source>
        <dbReference type="Proteomes" id="UP000799767"/>
    </source>
</evidence>
<keyword evidence="3" id="KW-1185">Reference proteome</keyword>
<feature type="domain" description="Amidohydrolase-related" evidence="1">
    <location>
        <begin position="13"/>
        <end position="269"/>
    </location>
</feature>
<protein>
    <recommendedName>
        <fullName evidence="1">Amidohydrolase-related domain-containing protein</fullName>
    </recommendedName>
</protein>